<evidence type="ECO:0000313" key="1">
    <source>
        <dbReference type="EMBL" id="CAB4338327.1"/>
    </source>
</evidence>
<name>A0A6J5ZB93_9ZZZZ</name>
<dbReference type="AlphaFoldDB" id="A0A6J5ZB93"/>
<dbReference type="EMBL" id="CAESAN010000019">
    <property type="protein sequence ID" value="CAB4338327.1"/>
    <property type="molecule type" value="Genomic_DNA"/>
</dbReference>
<dbReference type="Gene3D" id="3.30.530.20">
    <property type="match status" value="1"/>
</dbReference>
<protein>
    <submittedName>
        <fullName evidence="1">Unannotated protein</fullName>
    </submittedName>
</protein>
<organism evidence="1">
    <name type="scientific">freshwater metagenome</name>
    <dbReference type="NCBI Taxonomy" id="449393"/>
    <lineage>
        <taxon>unclassified sequences</taxon>
        <taxon>metagenomes</taxon>
        <taxon>ecological metagenomes</taxon>
    </lineage>
</organism>
<dbReference type="InterPro" id="IPR023393">
    <property type="entry name" value="START-like_dom_sf"/>
</dbReference>
<proteinExistence type="predicted"/>
<sequence length="174" mass="19196">MQPCTISQRIEVPTAVVFDYLADLANFAEFTDHFLGEWRMTREETYGKGAGGRFKEELPFSRFGWGDMAVVQFEQPSLIVLAGRSGKYNRIRTLTAFQLSDAGEGATNLDLTIETHPVYPSDKLLEAIGQNRARKRGWKKSLRRLAAGLEHGKRLGAPATIAGGARKPATGLRG</sequence>
<gene>
    <name evidence="1" type="ORF">UFOPK3547_00355</name>
</gene>
<dbReference type="SUPFAM" id="SSF55961">
    <property type="entry name" value="Bet v1-like"/>
    <property type="match status" value="1"/>
</dbReference>
<dbReference type="CDD" id="cd07812">
    <property type="entry name" value="SRPBCC"/>
    <property type="match status" value="1"/>
</dbReference>
<accession>A0A6J5ZB93</accession>
<reference evidence="1" key="1">
    <citation type="submission" date="2020-05" db="EMBL/GenBank/DDBJ databases">
        <authorList>
            <person name="Chiriac C."/>
            <person name="Salcher M."/>
            <person name="Ghai R."/>
            <person name="Kavagutti S V."/>
        </authorList>
    </citation>
    <scope>NUCLEOTIDE SEQUENCE</scope>
</reference>